<dbReference type="AlphaFoldDB" id="A0ABD3LMP4"/>
<keyword evidence="2 9" id="KW-0812">Transmembrane</keyword>
<comment type="caution">
    <text evidence="11">The sequence shown here is derived from an EMBL/GenBank/DDBJ whole genome shotgun (WGS) entry which is preliminary data.</text>
</comment>
<keyword evidence="3" id="KW-0677">Repeat</keyword>
<evidence type="ECO:0000256" key="4">
    <source>
        <dbReference type="ARBA" id="ARBA00022989"/>
    </source>
</evidence>
<keyword evidence="5 7" id="KW-0040">ANK repeat</keyword>
<dbReference type="InterPro" id="IPR026961">
    <property type="entry name" value="PGG_dom"/>
</dbReference>
<dbReference type="Gene3D" id="1.25.40.20">
    <property type="entry name" value="Ankyrin repeat-containing domain"/>
    <property type="match status" value="2"/>
</dbReference>
<name>A0ABD3LMP4_EUCGL</name>
<dbReference type="PANTHER" id="PTHR24186:SF46">
    <property type="entry name" value="PROTEIN ACCELERATED CELL DEATH 6-LIKE"/>
    <property type="match status" value="1"/>
</dbReference>
<dbReference type="Pfam" id="PF13637">
    <property type="entry name" value="Ank_4"/>
    <property type="match status" value="1"/>
</dbReference>
<evidence type="ECO:0000256" key="5">
    <source>
        <dbReference type="ARBA" id="ARBA00023043"/>
    </source>
</evidence>
<dbReference type="InterPro" id="IPR036770">
    <property type="entry name" value="Ankyrin_rpt-contain_sf"/>
</dbReference>
<feature type="compositionally biased region" description="Basic and acidic residues" evidence="8">
    <location>
        <begin position="1"/>
        <end position="11"/>
    </location>
</feature>
<reference evidence="11 12" key="1">
    <citation type="submission" date="2024-11" db="EMBL/GenBank/DDBJ databases">
        <title>Chromosome-level genome assembly of Eucalyptus globulus Labill. provides insights into its genome evolution.</title>
        <authorList>
            <person name="Li X."/>
        </authorList>
    </citation>
    <scope>NUCLEOTIDE SEQUENCE [LARGE SCALE GENOMIC DNA]</scope>
    <source>
        <strain evidence="11">CL2024</strain>
        <tissue evidence="11">Fresh tender leaves</tissue>
    </source>
</reference>
<proteinExistence type="predicted"/>
<feature type="region of interest" description="Disordered" evidence="8">
    <location>
        <begin position="685"/>
        <end position="722"/>
    </location>
</feature>
<evidence type="ECO:0000259" key="10">
    <source>
        <dbReference type="Pfam" id="PF13962"/>
    </source>
</evidence>
<dbReference type="PROSITE" id="PS50088">
    <property type="entry name" value="ANK_REPEAT"/>
    <property type="match status" value="2"/>
</dbReference>
<gene>
    <name evidence="11" type="ORF">ACJRO7_000430</name>
</gene>
<dbReference type="SUPFAM" id="SSF48403">
    <property type="entry name" value="Ankyrin repeat"/>
    <property type="match status" value="1"/>
</dbReference>
<dbReference type="Proteomes" id="UP001634007">
    <property type="component" value="Unassembled WGS sequence"/>
</dbReference>
<evidence type="ECO:0000256" key="3">
    <source>
        <dbReference type="ARBA" id="ARBA00022737"/>
    </source>
</evidence>
<dbReference type="PROSITE" id="PS50297">
    <property type="entry name" value="ANK_REP_REGION"/>
    <property type="match status" value="2"/>
</dbReference>
<dbReference type="PANTHER" id="PTHR24186">
    <property type="entry name" value="PROTEIN PHOSPHATASE 1 REGULATORY SUBUNIT"/>
    <property type="match status" value="1"/>
</dbReference>
<feature type="transmembrane region" description="Helical" evidence="9">
    <location>
        <begin position="550"/>
        <end position="574"/>
    </location>
</feature>
<feature type="compositionally biased region" description="Basic and acidic residues" evidence="8">
    <location>
        <begin position="20"/>
        <end position="40"/>
    </location>
</feature>
<dbReference type="EMBL" id="JBJKBG010000001">
    <property type="protein sequence ID" value="KAL3753033.1"/>
    <property type="molecule type" value="Genomic_DNA"/>
</dbReference>
<evidence type="ECO:0000256" key="2">
    <source>
        <dbReference type="ARBA" id="ARBA00022692"/>
    </source>
</evidence>
<dbReference type="InterPro" id="IPR002110">
    <property type="entry name" value="Ankyrin_rpt"/>
</dbReference>
<evidence type="ECO:0000256" key="7">
    <source>
        <dbReference type="PROSITE-ProRule" id="PRU00023"/>
    </source>
</evidence>
<dbReference type="Pfam" id="PF12796">
    <property type="entry name" value="Ank_2"/>
    <property type="match status" value="2"/>
</dbReference>
<evidence type="ECO:0000313" key="11">
    <source>
        <dbReference type="EMBL" id="KAL3753033.1"/>
    </source>
</evidence>
<evidence type="ECO:0000256" key="6">
    <source>
        <dbReference type="ARBA" id="ARBA00023136"/>
    </source>
</evidence>
<feature type="transmembrane region" description="Helical" evidence="9">
    <location>
        <begin position="656"/>
        <end position="675"/>
    </location>
</feature>
<accession>A0ABD3LMP4</accession>
<sequence>MDRELYRKVEDGGMNNSIAEEVKKDEGGPLTEVSKDETDSEEIWRGRRERMKNALAASAGGQDLAKAYIYATKLAAVIQGGKVDEFLSMIDDLNDPSLERVDWSTILNSQFESNKSLLHVAAANENDDILRLLVDYVGDHLITAQGDQGETPLHWVAWSGGSTRAAQMLIRRARDLPNVKDKNLLLRMKNKWGNTALQLAVRQGHANLVRYLLSEDLEPVYWKNVGEKSPLYEALNIKDSDVHEALFSHALEPSKIEGFPPILGAIIRSRRDLFALILDKNMELFAMTDSNGGNVFHFAAHLNHAWVFEFLVTKTEYLTRERDMNGDLPIHIASKMGYVEHIEKLRKVSLLPNGQGQNRQGQNILHIAAKYGRVSVVRYILSHSILRTMLNAQDNDGNTALHLAAMHSQPAALIDLMRTNGILPSMFNIECLLAVDIARRRLKAEGYNIRHQLAYLALLCSLAGKGPLGNQDLFLLRAKARDEELSVVRSRRSMPSRDIVKDYINSRMVVATLVATVSFAAGFAVPGGFNSSDTASKDDRGMATMLDNRMFQAFVICNTIAMFCSMTVVVNLIWAQIVDVNVAVAAFERTTLPLQIALPAMSTAFLTGVTSTVGKLPWLANTIFYLGLVFLLIISFAKLLGEPLIFEILGHPLRRLTFWLILAYIYLWRVETYIYDDDDAEDNRREKKTFASPPVDVAGESRTDDSAKAKCEDCGTSSKSLI</sequence>
<evidence type="ECO:0000256" key="8">
    <source>
        <dbReference type="SAM" id="MobiDB-lite"/>
    </source>
</evidence>
<feature type="repeat" description="ANK" evidence="7">
    <location>
        <begin position="192"/>
        <end position="214"/>
    </location>
</feature>
<feature type="domain" description="PGG" evidence="10">
    <location>
        <begin position="500"/>
        <end position="610"/>
    </location>
</feature>
<evidence type="ECO:0000256" key="9">
    <source>
        <dbReference type="SAM" id="Phobius"/>
    </source>
</evidence>
<dbReference type="SMART" id="SM00248">
    <property type="entry name" value="ANK"/>
    <property type="match status" value="7"/>
</dbReference>
<protein>
    <recommendedName>
        <fullName evidence="10">PGG domain-containing protein</fullName>
    </recommendedName>
</protein>
<dbReference type="GO" id="GO:0016020">
    <property type="term" value="C:membrane"/>
    <property type="evidence" value="ECO:0007669"/>
    <property type="project" value="UniProtKB-SubCell"/>
</dbReference>
<feature type="compositionally biased region" description="Basic and acidic residues" evidence="8">
    <location>
        <begin position="699"/>
        <end position="713"/>
    </location>
</feature>
<keyword evidence="12" id="KW-1185">Reference proteome</keyword>
<feature type="repeat" description="ANK" evidence="7">
    <location>
        <begin position="360"/>
        <end position="392"/>
    </location>
</feature>
<feature type="transmembrane region" description="Helical" evidence="9">
    <location>
        <begin position="508"/>
        <end position="529"/>
    </location>
</feature>
<keyword evidence="4 9" id="KW-1133">Transmembrane helix</keyword>
<dbReference type="Pfam" id="PF13962">
    <property type="entry name" value="PGG"/>
    <property type="match status" value="1"/>
</dbReference>
<evidence type="ECO:0000256" key="1">
    <source>
        <dbReference type="ARBA" id="ARBA00004141"/>
    </source>
</evidence>
<feature type="transmembrane region" description="Helical" evidence="9">
    <location>
        <begin position="618"/>
        <end position="636"/>
    </location>
</feature>
<feature type="region of interest" description="Disordered" evidence="8">
    <location>
        <begin position="1"/>
        <end position="40"/>
    </location>
</feature>
<evidence type="ECO:0000313" key="12">
    <source>
        <dbReference type="Proteomes" id="UP001634007"/>
    </source>
</evidence>
<organism evidence="11 12">
    <name type="scientific">Eucalyptus globulus</name>
    <name type="common">Tasmanian blue gum</name>
    <dbReference type="NCBI Taxonomy" id="34317"/>
    <lineage>
        <taxon>Eukaryota</taxon>
        <taxon>Viridiplantae</taxon>
        <taxon>Streptophyta</taxon>
        <taxon>Embryophyta</taxon>
        <taxon>Tracheophyta</taxon>
        <taxon>Spermatophyta</taxon>
        <taxon>Magnoliopsida</taxon>
        <taxon>eudicotyledons</taxon>
        <taxon>Gunneridae</taxon>
        <taxon>Pentapetalae</taxon>
        <taxon>rosids</taxon>
        <taxon>malvids</taxon>
        <taxon>Myrtales</taxon>
        <taxon>Myrtaceae</taxon>
        <taxon>Myrtoideae</taxon>
        <taxon>Eucalypteae</taxon>
        <taxon>Eucalyptus</taxon>
    </lineage>
</organism>
<keyword evidence="6 9" id="KW-0472">Membrane</keyword>
<feature type="transmembrane region" description="Helical" evidence="9">
    <location>
        <begin position="594"/>
        <end position="611"/>
    </location>
</feature>
<comment type="subcellular location">
    <subcellularLocation>
        <location evidence="1">Membrane</location>
        <topology evidence="1">Multi-pass membrane protein</topology>
    </subcellularLocation>
</comment>